<dbReference type="InterPro" id="IPR003609">
    <property type="entry name" value="Pan_app"/>
</dbReference>
<evidence type="ECO:0000259" key="1">
    <source>
        <dbReference type="Pfam" id="PF00024"/>
    </source>
</evidence>
<gene>
    <name evidence="2" type="ORF">DPMN_067250</name>
</gene>
<protein>
    <recommendedName>
        <fullName evidence="1">Apple domain-containing protein</fullName>
    </recommendedName>
</protein>
<dbReference type="EMBL" id="JAIWYP010000014">
    <property type="protein sequence ID" value="KAH3707834.1"/>
    <property type="molecule type" value="Genomic_DNA"/>
</dbReference>
<proteinExistence type="predicted"/>
<reference evidence="2" key="2">
    <citation type="submission" date="2020-11" db="EMBL/GenBank/DDBJ databases">
        <authorList>
            <person name="McCartney M.A."/>
            <person name="Auch B."/>
            <person name="Kono T."/>
            <person name="Mallez S."/>
            <person name="Becker A."/>
            <person name="Gohl D.M."/>
            <person name="Silverstein K.A.T."/>
            <person name="Koren S."/>
            <person name="Bechman K.B."/>
            <person name="Herman A."/>
            <person name="Abrahante J.E."/>
            <person name="Garbe J."/>
        </authorList>
    </citation>
    <scope>NUCLEOTIDE SEQUENCE</scope>
    <source>
        <strain evidence="2">Duluth1</strain>
        <tissue evidence="2">Whole animal</tissue>
    </source>
</reference>
<feature type="domain" description="Apple" evidence="1">
    <location>
        <begin position="62"/>
        <end position="101"/>
    </location>
</feature>
<sequence>MAIVDIFTLTTKAFCRMFKQALITLLVASNGVTADGQTPFKTFEFRHCPTDLICDAMYVGIHVTITHCVEMCALRPWCAALTYRRQYPLCELFSKTGLTLLSKTEVAGYCQYVDEDNFSVTVGCN</sequence>
<name>A0A9D3Z0F1_DREPO</name>
<evidence type="ECO:0000313" key="2">
    <source>
        <dbReference type="EMBL" id="KAH3707834.1"/>
    </source>
</evidence>
<accession>A0A9D3Z0F1</accession>
<dbReference type="SUPFAM" id="SSF57414">
    <property type="entry name" value="Hairpin loop containing domain-like"/>
    <property type="match status" value="1"/>
</dbReference>
<dbReference type="AlphaFoldDB" id="A0A9D3Z0F1"/>
<dbReference type="Proteomes" id="UP000828390">
    <property type="component" value="Unassembled WGS sequence"/>
</dbReference>
<organism evidence="2 3">
    <name type="scientific">Dreissena polymorpha</name>
    <name type="common">Zebra mussel</name>
    <name type="synonym">Mytilus polymorpha</name>
    <dbReference type="NCBI Taxonomy" id="45954"/>
    <lineage>
        <taxon>Eukaryota</taxon>
        <taxon>Metazoa</taxon>
        <taxon>Spiralia</taxon>
        <taxon>Lophotrochozoa</taxon>
        <taxon>Mollusca</taxon>
        <taxon>Bivalvia</taxon>
        <taxon>Autobranchia</taxon>
        <taxon>Heteroconchia</taxon>
        <taxon>Euheterodonta</taxon>
        <taxon>Imparidentia</taxon>
        <taxon>Neoheterodontei</taxon>
        <taxon>Myida</taxon>
        <taxon>Dreissenoidea</taxon>
        <taxon>Dreissenidae</taxon>
        <taxon>Dreissena</taxon>
    </lineage>
</organism>
<comment type="caution">
    <text evidence="2">The sequence shown here is derived from an EMBL/GenBank/DDBJ whole genome shotgun (WGS) entry which is preliminary data.</text>
</comment>
<keyword evidence="3" id="KW-1185">Reference proteome</keyword>
<dbReference type="Pfam" id="PF00024">
    <property type="entry name" value="PAN_1"/>
    <property type="match status" value="1"/>
</dbReference>
<evidence type="ECO:0000313" key="3">
    <source>
        <dbReference type="Proteomes" id="UP000828390"/>
    </source>
</evidence>
<reference evidence="2" key="1">
    <citation type="journal article" date="2019" name="bioRxiv">
        <title>The Genome of the Zebra Mussel, Dreissena polymorpha: A Resource for Invasive Species Research.</title>
        <authorList>
            <person name="McCartney M.A."/>
            <person name="Auch B."/>
            <person name="Kono T."/>
            <person name="Mallez S."/>
            <person name="Zhang Y."/>
            <person name="Obille A."/>
            <person name="Becker A."/>
            <person name="Abrahante J.E."/>
            <person name="Garbe J."/>
            <person name="Badalamenti J.P."/>
            <person name="Herman A."/>
            <person name="Mangelson H."/>
            <person name="Liachko I."/>
            <person name="Sullivan S."/>
            <person name="Sone E.D."/>
            <person name="Koren S."/>
            <person name="Silverstein K.A.T."/>
            <person name="Beckman K.B."/>
            <person name="Gohl D.M."/>
        </authorList>
    </citation>
    <scope>NUCLEOTIDE SEQUENCE</scope>
    <source>
        <strain evidence="2">Duluth1</strain>
        <tissue evidence="2">Whole animal</tissue>
    </source>
</reference>